<dbReference type="Proteomes" id="UP000256690">
    <property type="component" value="Unassembled WGS sequence"/>
</dbReference>
<proteinExistence type="inferred from homology"/>
<comment type="similarity">
    <text evidence="4">Belongs to the copper transporter (Ctr) (TC 1.A.56) family. SLC31A subfamily.</text>
</comment>
<reference evidence="5 6" key="1">
    <citation type="journal article" date="2018" name="IMA Fungus">
        <title>IMA Genome-F 9: Draft genome sequence of Annulohypoxylon stygium, Aspergillus mulundensis, Berkeleyomyces basicola (syn. Thielaviopsis basicola), Ceratocystis smalleyi, two Cercospora beticola strains, Coleophoma cylindrospora, Fusarium fracticaudum, Phialophora cf. hyalina, and Morchella septimelata.</title>
        <authorList>
            <person name="Wingfield B.D."/>
            <person name="Bills G.F."/>
            <person name="Dong Y."/>
            <person name="Huang W."/>
            <person name="Nel W.J."/>
            <person name="Swalarsk-Parry B.S."/>
            <person name="Vaghefi N."/>
            <person name="Wilken P.M."/>
            <person name="An Z."/>
            <person name="de Beer Z.W."/>
            <person name="De Vos L."/>
            <person name="Chen L."/>
            <person name="Duong T.A."/>
            <person name="Gao Y."/>
            <person name="Hammerbacher A."/>
            <person name="Kikkert J.R."/>
            <person name="Li Y."/>
            <person name="Li H."/>
            <person name="Li K."/>
            <person name="Li Q."/>
            <person name="Liu X."/>
            <person name="Ma X."/>
            <person name="Naidoo K."/>
            <person name="Pethybridge S.J."/>
            <person name="Sun J."/>
            <person name="Steenkamp E.T."/>
            <person name="van der Nest M.A."/>
            <person name="van Wyk S."/>
            <person name="Wingfield M.J."/>
            <person name="Xiong C."/>
            <person name="Yue Q."/>
            <person name="Zhang X."/>
        </authorList>
    </citation>
    <scope>NUCLEOTIDE SEQUENCE [LARGE SCALE GENOMIC DNA]</scope>
    <source>
        <strain evidence="5 6">DSM 5745</strain>
    </source>
</reference>
<keyword evidence="2 4" id="KW-1133">Transmembrane helix</keyword>
<gene>
    <name evidence="5" type="ORF">DSM5745_07751</name>
</gene>
<organism evidence="5 6">
    <name type="scientific">Aspergillus mulundensis</name>
    <dbReference type="NCBI Taxonomy" id="1810919"/>
    <lineage>
        <taxon>Eukaryota</taxon>
        <taxon>Fungi</taxon>
        <taxon>Dikarya</taxon>
        <taxon>Ascomycota</taxon>
        <taxon>Pezizomycotina</taxon>
        <taxon>Eurotiomycetes</taxon>
        <taxon>Eurotiomycetidae</taxon>
        <taxon>Eurotiales</taxon>
        <taxon>Aspergillaceae</taxon>
        <taxon>Aspergillus</taxon>
        <taxon>Aspergillus subgen. Nidulantes</taxon>
    </lineage>
</organism>
<keyword evidence="4" id="KW-0813">Transport</keyword>
<comment type="caution">
    <text evidence="5">The sequence shown here is derived from an EMBL/GenBank/DDBJ whole genome shotgun (WGS) entry which is preliminary data.</text>
</comment>
<keyword evidence="4" id="KW-0187">Copper transport</keyword>
<dbReference type="Pfam" id="PF04145">
    <property type="entry name" value="Ctr"/>
    <property type="match status" value="1"/>
</dbReference>
<dbReference type="GO" id="GO:0005375">
    <property type="term" value="F:copper ion transmembrane transporter activity"/>
    <property type="evidence" value="ECO:0007669"/>
    <property type="project" value="UniProtKB-UniRule"/>
</dbReference>
<name>A0A3D8REU7_9EURO</name>
<dbReference type="STRING" id="1810919.A0A3D8REU7"/>
<keyword evidence="4" id="KW-0186">Copper</keyword>
<keyword evidence="3 4" id="KW-0472">Membrane</keyword>
<evidence type="ECO:0000256" key="4">
    <source>
        <dbReference type="RuleBase" id="RU367022"/>
    </source>
</evidence>
<feature type="transmembrane region" description="Helical" evidence="4">
    <location>
        <begin position="39"/>
        <end position="59"/>
    </location>
</feature>
<dbReference type="AlphaFoldDB" id="A0A3D8REU7"/>
<dbReference type="GeneID" id="38118121"/>
<dbReference type="EMBL" id="PVWQ01000009">
    <property type="protein sequence ID" value="RDW72579.1"/>
    <property type="molecule type" value="Genomic_DNA"/>
</dbReference>
<feature type="transmembrane region" description="Helical" evidence="4">
    <location>
        <begin position="134"/>
        <end position="152"/>
    </location>
</feature>
<keyword evidence="6" id="KW-1185">Reference proteome</keyword>
<dbReference type="OrthoDB" id="73901at2759"/>
<dbReference type="InterPro" id="IPR007274">
    <property type="entry name" value="Cop_transporter"/>
</dbReference>
<keyword evidence="1 4" id="KW-0812">Transmembrane</keyword>
<evidence type="ECO:0000256" key="1">
    <source>
        <dbReference type="ARBA" id="ARBA00022692"/>
    </source>
</evidence>
<accession>A0A3D8REU7</accession>
<dbReference type="PANTHER" id="PTHR12483">
    <property type="entry name" value="SOLUTE CARRIER FAMILY 31 COPPER TRANSPORTERS"/>
    <property type="match status" value="1"/>
</dbReference>
<evidence type="ECO:0000313" key="5">
    <source>
        <dbReference type="EMBL" id="RDW72579.1"/>
    </source>
</evidence>
<comment type="subcellular location">
    <subcellularLocation>
        <location evidence="4">Membrane</location>
        <topology evidence="4">Multi-pass membrane protein</topology>
    </subcellularLocation>
</comment>
<dbReference type="PANTHER" id="PTHR12483:SF120">
    <property type="entry name" value="HIGH-AFFINITY COPPER TRANSPORTER CTRA2"/>
    <property type="match status" value="1"/>
</dbReference>
<sequence>MEMDHSHTSPSSPMTMAMVFTTTHNTPLFSTQWTPSSTASYAGTCIFLVILSILSRCLVASKTHLEQRWRNTHLKRRYVVVAGKPSEAARVESHPDAKTAMLVTSQGIEESVRVVHRDTYETPPWRFSVDLPRAVVYVVIVGVSYLLMLAVMTMNVGYFASVLGGSFLGELLVGRFVHWDEAHGH</sequence>
<keyword evidence="4" id="KW-0406">Ion transport</keyword>
<dbReference type="RefSeq" id="XP_026601799.1">
    <property type="nucleotide sequence ID" value="XM_026749767.1"/>
</dbReference>
<evidence type="ECO:0000313" key="6">
    <source>
        <dbReference type="Proteomes" id="UP000256690"/>
    </source>
</evidence>
<evidence type="ECO:0000256" key="2">
    <source>
        <dbReference type="ARBA" id="ARBA00022989"/>
    </source>
</evidence>
<dbReference type="GO" id="GO:0005886">
    <property type="term" value="C:plasma membrane"/>
    <property type="evidence" value="ECO:0007669"/>
    <property type="project" value="TreeGrafter"/>
</dbReference>
<evidence type="ECO:0000256" key="3">
    <source>
        <dbReference type="ARBA" id="ARBA00023136"/>
    </source>
</evidence>
<protein>
    <recommendedName>
        <fullName evidence="4">Copper transport protein</fullName>
    </recommendedName>
</protein>